<reference evidence="9 10" key="1">
    <citation type="submission" date="2016-10" db="EMBL/GenBank/DDBJ databases">
        <authorList>
            <person name="de Groot N.N."/>
        </authorList>
    </citation>
    <scope>NUCLEOTIDE SEQUENCE [LARGE SCALE GENOMIC DNA]</scope>
    <source>
        <strain evidence="9 10">DSM 9179</strain>
    </source>
</reference>
<keyword evidence="7" id="KW-1133">Transmembrane helix</keyword>
<evidence type="ECO:0000256" key="5">
    <source>
        <dbReference type="ARBA" id="ARBA00023316"/>
    </source>
</evidence>
<dbReference type="InterPro" id="IPR032179">
    <property type="entry name" value="Cry22Aa_Ig-like"/>
</dbReference>
<evidence type="ECO:0000256" key="6">
    <source>
        <dbReference type="PROSITE-ProRule" id="PRU01373"/>
    </source>
</evidence>
<dbReference type="InterPro" id="IPR038063">
    <property type="entry name" value="Transpep_catalytic_dom"/>
</dbReference>
<dbReference type="UniPathway" id="UPA00219"/>
<feature type="domain" description="L,D-TPase catalytic" evidence="8">
    <location>
        <begin position="77"/>
        <end position="200"/>
    </location>
</feature>
<keyword evidence="3 6" id="KW-0133">Cell shape</keyword>
<gene>
    <name evidence="9" type="ORF">SAMN05421659_10850</name>
</gene>
<dbReference type="GO" id="GO:0009252">
    <property type="term" value="P:peptidoglycan biosynthetic process"/>
    <property type="evidence" value="ECO:0007669"/>
    <property type="project" value="UniProtKB-UniPathway"/>
</dbReference>
<comment type="pathway">
    <text evidence="1 6">Cell wall biogenesis; peptidoglycan biosynthesis.</text>
</comment>
<dbReference type="EMBL" id="FOJI01000008">
    <property type="protein sequence ID" value="SEW26845.1"/>
    <property type="molecule type" value="Genomic_DNA"/>
</dbReference>
<evidence type="ECO:0000259" key="8">
    <source>
        <dbReference type="PROSITE" id="PS52029"/>
    </source>
</evidence>
<dbReference type="Pfam" id="PF16403">
    <property type="entry name" value="Bact_surface_Ig-like"/>
    <property type="match status" value="1"/>
</dbReference>
<keyword evidence="7" id="KW-0472">Membrane</keyword>
<evidence type="ECO:0000256" key="4">
    <source>
        <dbReference type="ARBA" id="ARBA00022984"/>
    </source>
</evidence>
<organism evidence="9 10">
    <name type="scientific">[Clostridium] fimetarium</name>
    <dbReference type="NCBI Taxonomy" id="99656"/>
    <lineage>
        <taxon>Bacteria</taxon>
        <taxon>Bacillati</taxon>
        <taxon>Bacillota</taxon>
        <taxon>Clostridia</taxon>
        <taxon>Lachnospirales</taxon>
        <taxon>Lachnospiraceae</taxon>
    </lineage>
</organism>
<dbReference type="SUPFAM" id="SSF141523">
    <property type="entry name" value="L,D-transpeptidase catalytic domain-like"/>
    <property type="match status" value="1"/>
</dbReference>
<comment type="caution">
    <text evidence="6">Lacks conserved residue(s) required for the propagation of feature annotation.</text>
</comment>
<evidence type="ECO:0000313" key="9">
    <source>
        <dbReference type="EMBL" id="SEW26845.1"/>
    </source>
</evidence>
<dbReference type="Gene3D" id="2.60.40.10">
    <property type="entry name" value="Immunoglobulins"/>
    <property type="match status" value="1"/>
</dbReference>
<keyword evidence="2" id="KW-0808">Transferase</keyword>
<dbReference type="InterPro" id="IPR013783">
    <property type="entry name" value="Ig-like_fold"/>
</dbReference>
<dbReference type="Proteomes" id="UP000199701">
    <property type="component" value="Unassembled WGS sequence"/>
</dbReference>
<dbReference type="Gene3D" id="2.40.440.10">
    <property type="entry name" value="L,D-transpeptidase catalytic domain-like"/>
    <property type="match status" value="1"/>
</dbReference>
<evidence type="ECO:0000256" key="2">
    <source>
        <dbReference type="ARBA" id="ARBA00022679"/>
    </source>
</evidence>
<protein>
    <submittedName>
        <fullName evidence="9">L,D-transpeptidase catalytic domain</fullName>
    </submittedName>
</protein>
<dbReference type="Pfam" id="PF03734">
    <property type="entry name" value="YkuD"/>
    <property type="match status" value="1"/>
</dbReference>
<dbReference type="CDD" id="cd16913">
    <property type="entry name" value="YkuD_like"/>
    <property type="match status" value="1"/>
</dbReference>
<dbReference type="STRING" id="99656.SAMN05421659_10850"/>
<keyword evidence="5 6" id="KW-0961">Cell wall biogenesis/degradation</keyword>
<dbReference type="GO" id="GO:0008360">
    <property type="term" value="P:regulation of cell shape"/>
    <property type="evidence" value="ECO:0007669"/>
    <property type="project" value="UniProtKB-UniRule"/>
</dbReference>
<keyword evidence="7" id="KW-0812">Transmembrane</keyword>
<dbReference type="InterPro" id="IPR005490">
    <property type="entry name" value="LD_TPept_cat_dom"/>
</dbReference>
<evidence type="ECO:0000256" key="3">
    <source>
        <dbReference type="ARBA" id="ARBA00022960"/>
    </source>
</evidence>
<evidence type="ECO:0000313" key="10">
    <source>
        <dbReference type="Proteomes" id="UP000199701"/>
    </source>
</evidence>
<sequence length="313" mass="34832">MYHKSKRNDIKKWIFNSHSKIYLPILLLLGIIIFFTFKNINLPGTQETYNSEDTSAAIETENGTIGSTNFSAENNSYLIKINKSKYFITIFKIDNTGKAIAFKTFRCAVNSNVPMGSYKISEKFVWRMLDTNQYAQYTSRIGPTFYIHSVPYSSQKSSSLITDAYNKLGSAASIGSIYLTVADSKWIYENCINETVVEVYENPAEEPAIAIADKVTLPFGTGYDPTDGGTTNKIVQHKIDYLQGVKDKQVAVGASINLWEGIYAVDLDGNDITSYISISGSVNTAVAGRYTITYNLMDTFGTIIAYNSVITVY</sequence>
<keyword evidence="4 6" id="KW-0573">Peptidoglycan synthesis</keyword>
<dbReference type="PROSITE" id="PS52029">
    <property type="entry name" value="LD_TPASE"/>
    <property type="match status" value="1"/>
</dbReference>
<evidence type="ECO:0000256" key="7">
    <source>
        <dbReference type="SAM" id="Phobius"/>
    </source>
</evidence>
<evidence type="ECO:0000256" key="1">
    <source>
        <dbReference type="ARBA" id="ARBA00004752"/>
    </source>
</evidence>
<dbReference type="GO" id="GO:0071555">
    <property type="term" value="P:cell wall organization"/>
    <property type="evidence" value="ECO:0007669"/>
    <property type="project" value="UniProtKB-UniRule"/>
</dbReference>
<accession>A0A1I0QIC1</accession>
<proteinExistence type="predicted"/>
<keyword evidence="10" id="KW-1185">Reference proteome</keyword>
<dbReference type="AlphaFoldDB" id="A0A1I0QIC1"/>
<dbReference type="GO" id="GO:0016740">
    <property type="term" value="F:transferase activity"/>
    <property type="evidence" value="ECO:0007669"/>
    <property type="project" value="UniProtKB-KW"/>
</dbReference>
<feature type="transmembrane region" description="Helical" evidence="7">
    <location>
        <begin position="21"/>
        <end position="37"/>
    </location>
</feature>
<dbReference type="RefSeq" id="WP_170841380.1">
    <property type="nucleotide sequence ID" value="NZ_FOJI01000008.1"/>
</dbReference>
<name>A0A1I0QIC1_9FIRM</name>